<gene>
    <name evidence="2" type="ORF">SSPO_001390</name>
</gene>
<name>A0A499UJM1_9ACTN</name>
<protein>
    <submittedName>
        <fullName evidence="2">Uncharacterized protein</fullName>
    </submittedName>
</protein>
<evidence type="ECO:0000313" key="2">
    <source>
        <dbReference type="EMBL" id="BBJ37421.1"/>
    </source>
</evidence>
<feature type="region of interest" description="Disordered" evidence="1">
    <location>
        <begin position="1"/>
        <end position="34"/>
    </location>
</feature>
<dbReference type="EMBL" id="AP019620">
    <property type="protein sequence ID" value="BBJ37421.1"/>
    <property type="molecule type" value="Genomic_DNA"/>
</dbReference>
<evidence type="ECO:0000256" key="1">
    <source>
        <dbReference type="SAM" id="MobiDB-lite"/>
    </source>
</evidence>
<proteinExistence type="predicted"/>
<dbReference type="AlphaFoldDB" id="A0A499UJM1"/>
<evidence type="ECO:0000313" key="3">
    <source>
        <dbReference type="Proteomes" id="UP000463951"/>
    </source>
</evidence>
<accession>A0A499UJM1</accession>
<feature type="compositionally biased region" description="Basic residues" evidence="1">
    <location>
        <begin position="1"/>
        <end position="11"/>
    </location>
</feature>
<organism evidence="2 3">
    <name type="scientific">Streptomyces antimycoticus</name>
    <dbReference type="NCBI Taxonomy" id="68175"/>
    <lineage>
        <taxon>Bacteria</taxon>
        <taxon>Bacillati</taxon>
        <taxon>Actinomycetota</taxon>
        <taxon>Actinomycetes</taxon>
        <taxon>Kitasatosporales</taxon>
        <taxon>Streptomycetaceae</taxon>
        <taxon>Streptomyces</taxon>
        <taxon>Streptomyces violaceusniger group</taxon>
    </lineage>
</organism>
<reference evidence="2 3" key="1">
    <citation type="journal article" date="2020" name="Int. J. Syst. Evol. Microbiol.">
        <title>Reclassification of Streptomyces castelarensis and Streptomyces sporoclivatus as later heterotypic synonyms of Streptomyces antimycoticus.</title>
        <authorList>
            <person name="Komaki H."/>
            <person name="Tamura T."/>
        </authorList>
    </citation>
    <scope>NUCLEOTIDE SEQUENCE [LARGE SCALE GENOMIC DNA]</scope>
    <source>
        <strain evidence="2 3">NBRC 100767</strain>
    </source>
</reference>
<dbReference type="Proteomes" id="UP000463951">
    <property type="component" value="Chromosome"/>
</dbReference>
<sequence length="202" mass="22488">MGRMKKNKPSRKLRELHHASRRRQPGPPSTQVSWTPLKQTCGCVVDWGWTSQTADPVSFKDWFISRLTVPCLWHSPSEAGASGDDLPDNMIVRPRGSNVLLHVRKASGDHLELGAQLASRLERVLDKARQGDAVLLDDAPAGFRNWLIKTTLHPAQAWLDHELTDIILNQGRSALPREILEQLPDQLLDSPCAQPESGACDI</sequence>